<feature type="compositionally biased region" description="Polar residues" evidence="10">
    <location>
        <begin position="358"/>
        <end position="370"/>
    </location>
</feature>
<gene>
    <name evidence="12" type="ORF">H4219_005078</name>
</gene>
<evidence type="ECO:0000256" key="3">
    <source>
        <dbReference type="ARBA" id="ARBA00022946"/>
    </source>
</evidence>
<dbReference type="GO" id="GO:0005762">
    <property type="term" value="C:mitochondrial large ribosomal subunit"/>
    <property type="evidence" value="ECO:0007669"/>
    <property type="project" value="TreeGrafter"/>
</dbReference>
<dbReference type="Pfam" id="PF00297">
    <property type="entry name" value="Ribosomal_L3"/>
    <property type="match status" value="1"/>
</dbReference>
<feature type="compositionally biased region" description="Polar residues" evidence="10">
    <location>
        <begin position="1"/>
        <end position="15"/>
    </location>
</feature>
<dbReference type="PROSITE" id="PS00474">
    <property type="entry name" value="RIBOSOMAL_L3"/>
    <property type="match status" value="1"/>
</dbReference>
<keyword evidence="13" id="KW-1185">Reference proteome</keyword>
<keyword evidence="5" id="KW-0496">Mitochondrion</keyword>
<comment type="caution">
    <text evidence="12">The sequence shown here is derived from an EMBL/GenBank/DDBJ whole genome shotgun (WGS) entry which is preliminary data.</text>
</comment>
<evidence type="ECO:0000256" key="10">
    <source>
        <dbReference type="SAM" id="MobiDB-lite"/>
    </source>
</evidence>
<evidence type="ECO:0000313" key="13">
    <source>
        <dbReference type="Proteomes" id="UP001150538"/>
    </source>
</evidence>
<reference evidence="12" key="1">
    <citation type="submission" date="2022-07" db="EMBL/GenBank/DDBJ databases">
        <title>Phylogenomic reconstructions and comparative analyses of Kickxellomycotina fungi.</title>
        <authorList>
            <person name="Reynolds N.K."/>
            <person name="Stajich J.E."/>
            <person name="Barry K."/>
            <person name="Grigoriev I.V."/>
            <person name="Crous P."/>
            <person name="Smith M.E."/>
        </authorList>
    </citation>
    <scope>NUCLEOTIDE SEQUENCE</scope>
    <source>
        <strain evidence="12">NBRC 100468</strain>
    </source>
</reference>
<dbReference type="SUPFAM" id="SSF54928">
    <property type="entry name" value="RNA-binding domain, RBD"/>
    <property type="match status" value="1"/>
</dbReference>
<dbReference type="InterPro" id="IPR000597">
    <property type="entry name" value="Ribosomal_uL3"/>
</dbReference>
<feature type="region of interest" description="Disordered" evidence="10">
    <location>
        <begin position="1"/>
        <end position="70"/>
    </location>
</feature>
<accession>A0A9W7ZQE2</accession>
<feature type="region of interest" description="Disordered" evidence="10">
    <location>
        <begin position="355"/>
        <end position="383"/>
    </location>
</feature>
<dbReference type="InterPro" id="IPR009000">
    <property type="entry name" value="Transl_B-barrel_sf"/>
</dbReference>
<dbReference type="SUPFAM" id="SSF50447">
    <property type="entry name" value="Translation proteins"/>
    <property type="match status" value="1"/>
</dbReference>
<dbReference type="FunFam" id="2.40.30.10:FF:000004">
    <property type="entry name" value="50S ribosomal protein L3"/>
    <property type="match status" value="1"/>
</dbReference>
<dbReference type="PROSITE" id="PS50102">
    <property type="entry name" value="RRM"/>
    <property type="match status" value="1"/>
</dbReference>
<proteinExistence type="inferred from homology"/>
<dbReference type="AlphaFoldDB" id="A0A9W7ZQE2"/>
<dbReference type="Proteomes" id="UP001150538">
    <property type="component" value="Unassembled WGS sequence"/>
</dbReference>
<dbReference type="Gene3D" id="3.30.70.330">
    <property type="match status" value="1"/>
</dbReference>
<dbReference type="PANTHER" id="PTHR11229:SF8">
    <property type="entry name" value="LARGE RIBOSOMAL SUBUNIT PROTEIN UL3M"/>
    <property type="match status" value="1"/>
</dbReference>
<evidence type="ECO:0000256" key="4">
    <source>
        <dbReference type="ARBA" id="ARBA00022980"/>
    </source>
</evidence>
<keyword evidence="4 9" id="KW-0689">Ribosomal protein</keyword>
<evidence type="ECO:0000256" key="2">
    <source>
        <dbReference type="ARBA" id="ARBA00006540"/>
    </source>
</evidence>
<dbReference type="OrthoDB" id="274683at2759"/>
<name>A0A9W7ZQE2_9FUNG</name>
<dbReference type="InterPro" id="IPR019927">
    <property type="entry name" value="Ribosomal_uL3_bac/org-type"/>
</dbReference>
<evidence type="ECO:0000313" key="12">
    <source>
        <dbReference type="EMBL" id="KAJ1913755.1"/>
    </source>
</evidence>
<evidence type="ECO:0000256" key="6">
    <source>
        <dbReference type="ARBA" id="ARBA00023274"/>
    </source>
</evidence>
<feature type="compositionally biased region" description="Basic and acidic residues" evidence="10">
    <location>
        <begin position="34"/>
        <end position="51"/>
    </location>
</feature>
<keyword evidence="3" id="KW-0809">Transit peptide</keyword>
<comment type="similarity">
    <text evidence="2 9">Belongs to the universal ribosomal protein uL3 family.</text>
</comment>
<dbReference type="EMBL" id="JANBPU010000241">
    <property type="protein sequence ID" value="KAJ1913755.1"/>
    <property type="molecule type" value="Genomic_DNA"/>
</dbReference>
<sequence>MSDLQDPNNTATDAQKPNIEKPNEEATNANDQLMEIKRRLEQFNEEAKKLDQSITSSNEEGEKTEQQVDSAEIDNRSIYVGNLEYSTSAENLSEIFEKCGNIIRITIPCHRFTNHPKGFAYIEFGDEESVENAEKLNGTLNRGRQLAVKRKRKNVPGMSTTFRGRGRGRGRGNYRGGFNGHAPYGMPFMDDQSGAPMPGQMYPQVPPYGGYQRGRGVARRSARLTFFNDVLEIIHCRCGKVELEYQVLLENVQVVDVINPASKYPRLQIGAGNKREKTTTKPLLGHFKRNGVSPKMRVAEFMVSSDAVLSPGTTLNAAHFVPGQLVDLTAPSIGKGFAGAMKRWGFAGGRASHGASLSHRSAGSTGQNQDPGRVFPGKKMAGRMGGKSSTKLCAKVMKVDTRINCIWVKGPVPGFDGQFIRVRDSIKPNKPLIFPKDCTPPFPTYIPEKDATVPQEMVAKSGTRDPFVPTTD</sequence>
<dbReference type="InterPro" id="IPR012677">
    <property type="entry name" value="Nucleotide-bd_a/b_plait_sf"/>
</dbReference>
<evidence type="ECO:0000256" key="5">
    <source>
        <dbReference type="ARBA" id="ARBA00023128"/>
    </source>
</evidence>
<comment type="subcellular location">
    <subcellularLocation>
        <location evidence="1">Mitochondrion</location>
    </subcellularLocation>
</comment>
<evidence type="ECO:0000259" key="11">
    <source>
        <dbReference type="PROSITE" id="PS50102"/>
    </source>
</evidence>
<evidence type="ECO:0000256" key="8">
    <source>
        <dbReference type="PROSITE-ProRule" id="PRU00176"/>
    </source>
</evidence>
<dbReference type="PANTHER" id="PTHR11229">
    <property type="entry name" value="50S RIBOSOMAL PROTEIN L3"/>
    <property type="match status" value="1"/>
</dbReference>
<evidence type="ECO:0000256" key="9">
    <source>
        <dbReference type="RuleBase" id="RU003905"/>
    </source>
</evidence>
<evidence type="ECO:0000256" key="7">
    <source>
        <dbReference type="ARBA" id="ARBA00035209"/>
    </source>
</evidence>
<dbReference type="CDD" id="cd12306">
    <property type="entry name" value="RRM_II_PABPs"/>
    <property type="match status" value="1"/>
</dbReference>
<dbReference type="InterPro" id="IPR019926">
    <property type="entry name" value="Ribosomal_uL3_CS"/>
</dbReference>
<dbReference type="Pfam" id="PF00076">
    <property type="entry name" value="RRM_1"/>
    <property type="match status" value="1"/>
</dbReference>
<dbReference type="GO" id="GO:0003735">
    <property type="term" value="F:structural constituent of ribosome"/>
    <property type="evidence" value="ECO:0007669"/>
    <property type="project" value="InterPro"/>
</dbReference>
<feature type="domain" description="RRM" evidence="11">
    <location>
        <begin position="76"/>
        <end position="153"/>
    </location>
</feature>
<dbReference type="NCBIfam" id="TIGR03625">
    <property type="entry name" value="L3_bact"/>
    <property type="match status" value="1"/>
</dbReference>
<keyword evidence="6 9" id="KW-0687">Ribonucleoprotein</keyword>
<dbReference type="Gene3D" id="2.40.30.10">
    <property type="entry name" value="Translation factors"/>
    <property type="match status" value="1"/>
</dbReference>
<dbReference type="GO" id="GO:0006412">
    <property type="term" value="P:translation"/>
    <property type="evidence" value="ECO:0007669"/>
    <property type="project" value="InterPro"/>
</dbReference>
<protein>
    <recommendedName>
        <fullName evidence="7">Large ribosomal subunit protein uL3m</fullName>
    </recommendedName>
</protein>
<feature type="region of interest" description="Disordered" evidence="10">
    <location>
        <begin position="150"/>
        <end position="173"/>
    </location>
</feature>
<organism evidence="12 13">
    <name type="scientific">Mycoemilia scoparia</name>
    <dbReference type="NCBI Taxonomy" id="417184"/>
    <lineage>
        <taxon>Eukaryota</taxon>
        <taxon>Fungi</taxon>
        <taxon>Fungi incertae sedis</taxon>
        <taxon>Zoopagomycota</taxon>
        <taxon>Kickxellomycotina</taxon>
        <taxon>Kickxellomycetes</taxon>
        <taxon>Kickxellales</taxon>
        <taxon>Kickxellaceae</taxon>
        <taxon>Mycoemilia</taxon>
    </lineage>
</organism>
<dbReference type="InterPro" id="IPR035979">
    <property type="entry name" value="RBD_domain_sf"/>
</dbReference>
<dbReference type="GO" id="GO:0003723">
    <property type="term" value="F:RNA binding"/>
    <property type="evidence" value="ECO:0007669"/>
    <property type="project" value="UniProtKB-UniRule"/>
</dbReference>
<keyword evidence="8" id="KW-0694">RNA-binding</keyword>
<dbReference type="InterPro" id="IPR000504">
    <property type="entry name" value="RRM_dom"/>
</dbReference>
<dbReference type="SMART" id="SM00360">
    <property type="entry name" value="RRM"/>
    <property type="match status" value="1"/>
</dbReference>
<evidence type="ECO:0000256" key="1">
    <source>
        <dbReference type="ARBA" id="ARBA00004173"/>
    </source>
</evidence>
<dbReference type="Gene3D" id="3.30.160.810">
    <property type="match status" value="1"/>
</dbReference>